<evidence type="ECO:0000259" key="10">
    <source>
        <dbReference type="PROSITE" id="PS52019"/>
    </source>
</evidence>
<dbReference type="Pfam" id="PF16073">
    <property type="entry name" value="SAT"/>
    <property type="match status" value="1"/>
</dbReference>
<feature type="compositionally biased region" description="Polar residues" evidence="7">
    <location>
        <begin position="2531"/>
        <end position="2544"/>
    </location>
</feature>
<dbReference type="Pfam" id="PF00698">
    <property type="entry name" value="Acyl_transf_1"/>
    <property type="match status" value="1"/>
</dbReference>
<dbReference type="PANTHER" id="PTHR43775:SF37">
    <property type="entry name" value="SI:DKEY-61P9.11"/>
    <property type="match status" value="1"/>
</dbReference>
<dbReference type="GO" id="GO:0004315">
    <property type="term" value="F:3-oxoacyl-[acyl-carrier-protein] synthase activity"/>
    <property type="evidence" value="ECO:0007669"/>
    <property type="project" value="InterPro"/>
</dbReference>
<dbReference type="Pfam" id="PF00172">
    <property type="entry name" value="Zn_clus"/>
    <property type="match status" value="1"/>
</dbReference>
<dbReference type="InterPro" id="IPR014030">
    <property type="entry name" value="Ketoacyl_synth_N"/>
</dbReference>
<dbReference type="GO" id="GO:0004312">
    <property type="term" value="F:fatty acid synthase activity"/>
    <property type="evidence" value="ECO:0007669"/>
    <property type="project" value="TreeGrafter"/>
</dbReference>
<feature type="compositionally biased region" description="Low complexity" evidence="7">
    <location>
        <begin position="2506"/>
        <end position="2518"/>
    </location>
</feature>
<evidence type="ECO:0000259" key="8">
    <source>
        <dbReference type="PROSITE" id="PS50048"/>
    </source>
</evidence>
<dbReference type="InterPro" id="IPR042104">
    <property type="entry name" value="PKS_dehydratase_sf"/>
</dbReference>
<reference evidence="12" key="1">
    <citation type="journal article" date="2015" name="Genome Announc.">
        <title>Draft genome sequence of the cellulolytic fungus Chaetomium globosum.</title>
        <authorList>
            <person name="Cuomo C.A."/>
            <person name="Untereiner W.A."/>
            <person name="Ma L.-J."/>
            <person name="Grabherr M."/>
            <person name="Birren B.W."/>
        </authorList>
    </citation>
    <scope>NUCLEOTIDE SEQUENCE [LARGE SCALE GENOMIC DNA]</scope>
    <source>
        <strain evidence="12">ATCC 6205 / CBS 148.51 / DSM 1962 / NBRC 6347 / NRRL 1970</strain>
    </source>
</reference>
<dbReference type="SMART" id="SM00066">
    <property type="entry name" value="GAL4"/>
    <property type="match status" value="1"/>
</dbReference>
<dbReference type="Gene3D" id="3.10.129.110">
    <property type="entry name" value="Polyketide synthase dehydratase"/>
    <property type="match status" value="1"/>
</dbReference>
<dbReference type="InterPro" id="IPR001227">
    <property type="entry name" value="Ac_transferase_dom_sf"/>
</dbReference>
<dbReference type="eggNOG" id="KOG1202">
    <property type="taxonomic scope" value="Eukaryota"/>
</dbReference>
<dbReference type="NCBIfam" id="TIGR04532">
    <property type="entry name" value="PT_fungal_PKS"/>
    <property type="match status" value="1"/>
</dbReference>
<dbReference type="InterPro" id="IPR016035">
    <property type="entry name" value="Acyl_Trfase/lysoPLipase"/>
</dbReference>
<dbReference type="Pfam" id="PF00109">
    <property type="entry name" value="ketoacyl-synt"/>
    <property type="match status" value="1"/>
</dbReference>
<keyword evidence="2" id="KW-0597">Phosphoprotein</keyword>
<evidence type="ECO:0000256" key="6">
    <source>
        <dbReference type="PROSITE-ProRule" id="PRU01363"/>
    </source>
</evidence>
<dbReference type="OrthoDB" id="4570782at2759"/>
<evidence type="ECO:0000256" key="7">
    <source>
        <dbReference type="SAM" id="MobiDB-lite"/>
    </source>
</evidence>
<dbReference type="InterPro" id="IPR014043">
    <property type="entry name" value="Acyl_transferase_dom"/>
</dbReference>
<dbReference type="SUPFAM" id="SSF57701">
    <property type="entry name" value="Zn2/Cys6 DNA-binding domain"/>
    <property type="match status" value="1"/>
</dbReference>
<evidence type="ECO:0000256" key="2">
    <source>
        <dbReference type="ARBA" id="ARBA00022553"/>
    </source>
</evidence>
<dbReference type="InterPro" id="IPR050091">
    <property type="entry name" value="PKS_NRPS_Biosynth_Enz"/>
</dbReference>
<keyword evidence="12" id="KW-1185">Reference proteome</keyword>
<feature type="domain" description="Zn(2)-C6 fungal-type" evidence="8">
    <location>
        <begin position="20"/>
        <end position="50"/>
    </location>
</feature>
<dbReference type="PANTHER" id="PTHR43775">
    <property type="entry name" value="FATTY ACID SYNTHASE"/>
    <property type="match status" value="1"/>
</dbReference>
<dbReference type="InterPro" id="IPR016039">
    <property type="entry name" value="Thiolase-like"/>
</dbReference>
<dbReference type="InterPro" id="IPR018201">
    <property type="entry name" value="Ketoacyl_synth_AS"/>
</dbReference>
<feature type="active site" description="Proton acceptor; for dehydratase activity" evidence="6">
    <location>
        <position position="2078"/>
    </location>
</feature>
<dbReference type="Gene3D" id="3.40.366.10">
    <property type="entry name" value="Malonyl-Coenzyme A Acyl Carrier Protein, domain 2"/>
    <property type="match status" value="2"/>
</dbReference>
<evidence type="ECO:0000256" key="4">
    <source>
        <dbReference type="ARBA" id="ARBA00022723"/>
    </source>
</evidence>
<dbReference type="Proteomes" id="UP000001056">
    <property type="component" value="Unassembled WGS sequence"/>
</dbReference>
<dbReference type="GO" id="GO:0044550">
    <property type="term" value="P:secondary metabolite biosynthetic process"/>
    <property type="evidence" value="ECO:0007669"/>
    <property type="project" value="TreeGrafter"/>
</dbReference>
<dbReference type="CDD" id="cd00833">
    <property type="entry name" value="PKS"/>
    <property type="match status" value="1"/>
</dbReference>
<dbReference type="InterPro" id="IPR032088">
    <property type="entry name" value="SAT"/>
</dbReference>
<keyword evidence="1" id="KW-0596">Phosphopantetheine</keyword>
<dbReference type="Gene3D" id="4.10.240.10">
    <property type="entry name" value="Zn(2)-C6 fungal-type DNA-binding domain"/>
    <property type="match status" value="1"/>
</dbReference>
<feature type="compositionally biased region" description="Polar residues" evidence="7">
    <location>
        <begin position="2371"/>
        <end position="2382"/>
    </location>
</feature>
<dbReference type="HOGENOM" id="CLU_227073_0_0_1"/>
<feature type="region of interest" description="Disordered" evidence="7">
    <location>
        <begin position="2368"/>
        <end position="2399"/>
    </location>
</feature>
<dbReference type="SUPFAM" id="SSF55048">
    <property type="entry name" value="Probable ACP-binding domain of malonyl-CoA ACP transacylase"/>
    <property type="match status" value="1"/>
</dbReference>
<dbReference type="InterPro" id="IPR001138">
    <property type="entry name" value="Zn2Cys6_DnaBD"/>
</dbReference>
<feature type="compositionally biased region" description="Polar residues" evidence="7">
    <location>
        <begin position="2470"/>
        <end position="2483"/>
    </location>
</feature>
<keyword evidence="5" id="KW-0539">Nucleus</keyword>
<feature type="region of interest" description="N-terminal hotdog fold" evidence="6">
    <location>
        <begin position="2045"/>
        <end position="2179"/>
    </location>
</feature>
<dbReference type="PROSITE" id="PS00463">
    <property type="entry name" value="ZN2_CY6_FUNGAL_1"/>
    <property type="match status" value="1"/>
</dbReference>
<dbReference type="GO" id="GO:0006351">
    <property type="term" value="P:DNA-templated transcription"/>
    <property type="evidence" value="ECO:0007669"/>
    <property type="project" value="InterPro"/>
</dbReference>
<dbReference type="InterPro" id="IPR029058">
    <property type="entry name" value="AB_hydrolase_fold"/>
</dbReference>
<keyword evidence="3" id="KW-0808">Transferase</keyword>
<evidence type="ECO:0000256" key="3">
    <source>
        <dbReference type="ARBA" id="ARBA00022679"/>
    </source>
</evidence>
<accession>Q2GV63</accession>
<dbReference type="GO" id="GO:0003677">
    <property type="term" value="F:DNA binding"/>
    <property type="evidence" value="ECO:0007669"/>
    <property type="project" value="InterPro"/>
</dbReference>
<dbReference type="RefSeq" id="XP_001225797.1">
    <property type="nucleotide sequence ID" value="XM_001225796.1"/>
</dbReference>
<dbReference type="Gene3D" id="3.40.50.1820">
    <property type="entry name" value="alpha/beta hydrolase"/>
    <property type="match status" value="1"/>
</dbReference>
<keyword evidence="4" id="KW-0479">Metal-binding</keyword>
<dbReference type="Gene3D" id="3.30.70.3290">
    <property type="match status" value="1"/>
</dbReference>
<dbReference type="InterPro" id="IPR014031">
    <property type="entry name" value="Ketoacyl_synth_C"/>
</dbReference>
<dbReference type="Pfam" id="PF02801">
    <property type="entry name" value="Ketoacyl-synt_C"/>
    <property type="match status" value="1"/>
</dbReference>
<dbReference type="PROSITE" id="PS00606">
    <property type="entry name" value="KS3_1"/>
    <property type="match status" value="1"/>
</dbReference>
<feature type="active site" description="Proton donor; for dehydratase activity" evidence="6">
    <location>
        <position position="2267"/>
    </location>
</feature>
<dbReference type="GO" id="GO:0006633">
    <property type="term" value="P:fatty acid biosynthetic process"/>
    <property type="evidence" value="ECO:0007669"/>
    <property type="project" value="InterPro"/>
</dbReference>
<feature type="region of interest" description="Disordered" evidence="7">
    <location>
        <begin position="94"/>
        <end position="117"/>
    </location>
</feature>
<dbReference type="CDD" id="cd12148">
    <property type="entry name" value="fungal_TF_MHR"/>
    <property type="match status" value="1"/>
</dbReference>
<dbReference type="SUPFAM" id="SSF52151">
    <property type="entry name" value="FabD/lysophospholipase-like"/>
    <property type="match status" value="1"/>
</dbReference>
<feature type="domain" description="Ketosynthase family 3 (KS3)" evidence="9">
    <location>
        <begin position="1148"/>
        <end position="1567"/>
    </location>
</feature>
<dbReference type="PROSITE" id="PS52019">
    <property type="entry name" value="PKS_MFAS_DH"/>
    <property type="match status" value="1"/>
</dbReference>
<dbReference type="PROSITE" id="PS50048">
    <property type="entry name" value="ZN2_CY6_FUNGAL_2"/>
    <property type="match status" value="1"/>
</dbReference>
<dbReference type="SUPFAM" id="SSF53474">
    <property type="entry name" value="alpha/beta-Hydrolases"/>
    <property type="match status" value="1"/>
</dbReference>
<evidence type="ECO:0000256" key="5">
    <source>
        <dbReference type="ARBA" id="ARBA00023242"/>
    </source>
</evidence>
<dbReference type="GO" id="GO:0000981">
    <property type="term" value="F:DNA-binding transcription factor activity, RNA polymerase II-specific"/>
    <property type="evidence" value="ECO:0007669"/>
    <property type="project" value="InterPro"/>
</dbReference>
<dbReference type="Pfam" id="PF22621">
    <property type="entry name" value="CurL-like_PKS_C"/>
    <property type="match status" value="1"/>
</dbReference>
<name>Q2GV63_CHAGB</name>
<evidence type="ECO:0000259" key="9">
    <source>
        <dbReference type="PROSITE" id="PS52004"/>
    </source>
</evidence>
<dbReference type="InterPro" id="IPR030918">
    <property type="entry name" value="PT_fungal_PKS"/>
</dbReference>
<dbReference type="SMART" id="SM00906">
    <property type="entry name" value="Fungal_trans"/>
    <property type="match status" value="1"/>
</dbReference>
<feature type="region of interest" description="C-terminal hotdog fold" evidence="6">
    <location>
        <begin position="2206"/>
        <end position="2355"/>
    </location>
</feature>
<feature type="region of interest" description="Disordered" evidence="7">
    <location>
        <begin position="2439"/>
        <end position="2544"/>
    </location>
</feature>
<dbReference type="InterPro" id="IPR036864">
    <property type="entry name" value="Zn2-C6_fun-type_DNA-bd_sf"/>
</dbReference>
<dbReference type="PROSITE" id="PS52004">
    <property type="entry name" value="KS3_2"/>
    <property type="match status" value="1"/>
</dbReference>
<dbReference type="GeneID" id="4394143"/>
<dbReference type="InParanoid" id="Q2GV63"/>
<feature type="domain" description="PKS/mFAS DH" evidence="10">
    <location>
        <begin position="2045"/>
        <end position="2355"/>
    </location>
</feature>
<dbReference type="SMART" id="SM00827">
    <property type="entry name" value="PKS_AT"/>
    <property type="match status" value="1"/>
</dbReference>
<protein>
    <submittedName>
        <fullName evidence="11">Uncharacterized protein</fullName>
    </submittedName>
</protein>
<gene>
    <name evidence="11" type="ORF">CHGG_08141</name>
</gene>
<feature type="region of interest" description="Disordered" evidence="7">
    <location>
        <begin position="684"/>
        <end position="705"/>
    </location>
</feature>
<dbReference type="Gene3D" id="3.40.47.10">
    <property type="match status" value="1"/>
</dbReference>
<dbReference type="InterPro" id="IPR016036">
    <property type="entry name" value="Malonyl_transacylase_ACP-bd"/>
</dbReference>
<dbReference type="InterPro" id="IPR049900">
    <property type="entry name" value="PKS_mFAS_DH"/>
</dbReference>
<proteinExistence type="predicted"/>
<organism evidence="11 12">
    <name type="scientific">Chaetomium globosum (strain ATCC 6205 / CBS 148.51 / DSM 1962 / NBRC 6347 / NRRL 1970)</name>
    <name type="common">Soil fungus</name>
    <dbReference type="NCBI Taxonomy" id="306901"/>
    <lineage>
        <taxon>Eukaryota</taxon>
        <taxon>Fungi</taxon>
        <taxon>Dikarya</taxon>
        <taxon>Ascomycota</taxon>
        <taxon>Pezizomycotina</taxon>
        <taxon>Sordariomycetes</taxon>
        <taxon>Sordariomycetidae</taxon>
        <taxon>Sordariales</taxon>
        <taxon>Chaetomiaceae</taxon>
        <taxon>Chaetomium</taxon>
    </lineage>
</organism>
<dbReference type="SMART" id="SM00825">
    <property type="entry name" value="PKS_KS"/>
    <property type="match status" value="1"/>
</dbReference>
<sequence>MSNTRLPDRLGPKRLKIAIACDSCRTSKKKCDGARPACNQCQRKRTPCSYRNDSVGVDVAAHAHEPNATVTASSAIRHVPPVNKHLHAALPGQALLPDAEPPDPDGTQSTDPPPGAVHGVFAVEVKAALDAKMGIPPAGRKTISLTPMKDAPLFDLRLGREPGDDTVESSSVLPQRRHADHLMDLFWQHIQPIEPILEQALFSRSYDALFAGRPLPGGADERLFLSTLNVVFALATQLREGLPADERNMAANTYFRRAQAMLRVEAALWEPGSLEVVQCLLLMARYLQCSSHLHQTWMTVGIAVRIAQSIGLDRPNSPPTDCLSRVPRHFREQLWQCCVYVDRMVSWMMGRAPMVLLHGLPHRAAKVDNNTQGSDQTAAYLTKTMELYEISNHISFSHLPLRSSIPDHLGLPPLYRIEDHFSNVSRYDACLDRWADALPQSLRYSHIDRRAHPNSYKQALILHLRFLHGRVTLLRPMLARHCLSRIPSAPSDSTADRSGSLSPHIVQDCAALCVENAQKVIALIVNECSATGYPDAPVGGPAGNVGSGPSGAIPWWYRVFYLHVAGIVLMAATLQPNLCTPTVSESWARAMAALRAHEHLSPFVSQCLATFETLSAGMSTQQEPPQCVPPVAEEGTPGNLDSASVPPLHDVLFQDIAFETEAMFFGMEDNSWSNPKIFIPQQQTSGAGLHPTKKLPEGGLPELSDREDRSYFRGSMRLQYRHYRQRRHGTFSCTADHELSGGKTPGSSLLRVEKELFWDGGHSFRVIPFLISKIMDESVSTKHLLLFGDYSVEKLPAIKALAQHARTTPAAERFLREITAVIQLEFSRADRAIHGWDRGCGSLLEMAEAVDSPGGNNLAVSTVLLCAGRLGQLIVHADADPTILGSPTNPVDIIGFCGGLLPAAVALAAHDTSQLFALGREIVSISFRLACEVAQRKGLIDATPTSWGKTYVGLATDHVQDILDKFHESQNIPKFRRITIGVVAQGWLTLIGPPSSMAELTSWSPVIQAAAGIKTDVDGPMHSCWSPKVDAAKIVGNSTLLQQPLNPAKARMLSPAGSCVKYDHPTLALLLEEIVEDVAHKPLHITDTIKETVAGLHGADHVTLSVMGPTNHQAAATQALKASGIKYEVKQASKETTEDGGTNDRGDSGLVAIVGMAGRFPGSDTVEGFWEDLLDGKCHIKEIPPSRFDISAYYDPTATKPNSTTARHGTFLNSPGLFDHRLFNLSPREAAQADPGHRLLLTTAYEALQSAGYHPGTSSPTDPTATTPNGARVATYFGQAADEWREVLNQRGADIYYVPGFSRAFAPSRISHHFGFGGGSYALDSACATSATAVAMAAAALVARECDMALAGGVSVLSSPTTYAGLSRAGMLSATGGCRAFHDDADGYVRGEAAGVVVLKRLEDAVQGNDRVLAVVRGAVRAYGVGAASMTRPFAPAQEVAYGRVLRMAGMEAEELAFVEMHGTGTQAGDVEEMKSVIGGLVGKRGRDNPLTVGAVKAAVGHGEGIPPQPGWPFKLNHKFPDLAKANIRIPTKPTALVPSPKSGGKVKLVVNSFDASGGNVSIALEEAPKQPLKTADSRVWHVVAVSARTPASLHQNCERLLDFLERHPETKLADLAYTTTARRMHEPLRRAYVGDTVSAIVRQLRSDVNKPADASQIKKPRLPGRVFAFTGQGSQYTGMGATLFRTSRQFQATLLSYQDMASSVGLPRFVDLISGEEDVAGQSTVKIQLAIVALEIAMARLMESWGITPNAVIGHSLGEYAALCVAGVLSISDTLLLVGKRAALMEKHLVADSYAMLAVSTTEEALAESIDKLGLGFCAVACANAPSLTVASGTVADIDALKSALEADGQRATLLRVPYGFHSSQVEPVLDEYLQVARGVPFAEPNIPVVSTLTGRVEREAASFSPEYLVRQAREKVNFTGAIEAGVEAGLFNDQSLWLEMGPDPVCLGLIRRCLDKPSSLVPSVKQGKDNWATISDLLKRAYESGIDVDWPEFHKPFTGSLTLIDLPTYAFDSRDFWTPYMTQVPSAVTAIVNSTPGFPTTTLQRVESEKTEGTAKIVTFTSTLSDERLLEAIRGHVVGGFEVCPLAIYQDIALTAGKYLFHHTYGNASTLPAMSIRQVELGQGLIIDPETVSSTVLYVTGSYKIADLAVDIEFSSKRAGQLTQHGKCQVAFDTTALWQTTLPQTLYLVKSRLDLLRKQAEFGNGRHLLKREAYELFSGVVSYAAPYQAIQDVILGADYADAVGTVKLADVSARGTFHFSPYWLDAVTHLAGFVLNCGLRYPEDIACLAVGFDAWHSLRELRAGETYTVYTCLQDVADEGHMVRGDCYVFAGADLVQATLGIKFLRLKKVALNMILGGGRASVVGRSEMPQTRSSTTDTGISPKVALPAKPTGSGNTPNEMIKTLLAIIISESGCNPDEVSDESHYSDLASLAPNYDAGGSVEQKRSASRDSSLTKPHSLVTMFRARPTTTQRGPCNSVASTAPEPADDGDSANTPPTPDLTKASLLLPTNTTAAAADKEQDPPRLPTITAQTTHYQGPRTPTTPNLFFLPDDTGSSFAYIALPPLGTDLGVYGVDVPHLPHLHHPNTETDTDMEPEPELLLAAAAAAATAAIRAEQPAGPYMLAGAGAMGARLAYEVARGLLVGAGEAVDVLVLMDCGGGEDEDGKGLGLVPLPVEAAGRIKVAVQVLARGEGVGAADEGAAGGGWGKFVPGLEVCRAEVESGMFLDFSMTVGQICKGIVEGAMA</sequence>
<dbReference type="VEuPathDB" id="FungiDB:CHGG_08141"/>
<dbReference type="SUPFAM" id="SSF53901">
    <property type="entry name" value="Thiolase-like"/>
    <property type="match status" value="2"/>
</dbReference>
<dbReference type="STRING" id="306901.Q2GV63"/>
<evidence type="ECO:0000313" key="11">
    <source>
        <dbReference type="EMBL" id="EAQ86888.1"/>
    </source>
</evidence>
<evidence type="ECO:0000256" key="1">
    <source>
        <dbReference type="ARBA" id="ARBA00022450"/>
    </source>
</evidence>
<dbReference type="Pfam" id="PF04082">
    <property type="entry name" value="Fungal_trans"/>
    <property type="match status" value="1"/>
</dbReference>
<dbReference type="CDD" id="cd00067">
    <property type="entry name" value="GAL4"/>
    <property type="match status" value="1"/>
</dbReference>
<dbReference type="InterPro" id="IPR007219">
    <property type="entry name" value="XnlR_reg_dom"/>
</dbReference>
<dbReference type="EMBL" id="CH408033">
    <property type="protein sequence ID" value="EAQ86888.1"/>
    <property type="molecule type" value="Genomic_DNA"/>
</dbReference>
<dbReference type="InterPro" id="IPR020841">
    <property type="entry name" value="PKS_Beta-ketoAc_synthase_dom"/>
</dbReference>
<evidence type="ECO:0000313" key="12">
    <source>
        <dbReference type="Proteomes" id="UP000001056"/>
    </source>
</evidence>
<dbReference type="GO" id="GO:0008270">
    <property type="term" value="F:zinc ion binding"/>
    <property type="evidence" value="ECO:0007669"/>
    <property type="project" value="InterPro"/>
</dbReference>